<sequence>MRSIVIPRIACFSEAHVLRNIVWLFLLTTLFYAVGAMLRLVQELSLFWPLNAVMAGVFARYVWLNRIHYYIICYVAMLAYDGITTQWGSLDSLVINASNMVFIVMVAQLVMRDKRLQDTDPEPINALRLFNYSLISSLACALVGAVASVGVNHQGFWPMLGDWFSEQFSTGVLILPCVMTLTMPYEITGIRWRRLLPALALVVSLLAAIAVGGAGSLAFPLPALIWCAISYPMPVVCLLTFITGASEIILVANGIINLAVDGPLQNAQLFSTRLGIASLAICPVIVASSVIAINNLIRQVSLRADFDFLTRVYSRSGLYEVLKTRPCDTAEQHITVMLLDIDYFKSVNDNYGHECGDYVLTALARQVSDVVGSQGLVARMGGEEFAVAAKTRNAEEGYRLAEAVRAHIAASQFQWRQQTLQVTVSIGIGNGYTENRTLLDTFNTLIVEADDFLYQAKKRGRNQTCARETLPALQS</sequence>
<dbReference type="FunFam" id="3.30.70.270:FF:000001">
    <property type="entry name" value="Diguanylate cyclase domain protein"/>
    <property type="match status" value="1"/>
</dbReference>
<feature type="transmembrane region" description="Helical" evidence="6">
    <location>
        <begin position="21"/>
        <end position="40"/>
    </location>
</feature>
<evidence type="ECO:0000256" key="6">
    <source>
        <dbReference type="SAM" id="Phobius"/>
    </source>
</evidence>
<dbReference type="EMBL" id="ABLOKC030000037">
    <property type="protein sequence ID" value="EML1473898.1"/>
    <property type="molecule type" value="Genomic_DNA"/>
</dbReference>
<comment type="caution">
    <text evidence="9">The sequence shown here is derived from an EMBL/GenBank/DDBJ whole genome shotgun (WGS) entry which is preliminary data.</text>
</comment>
<keyword evidence="6" id="KW-0472">Membrane</keyword>
<feature type="transmembrane region" description="Helical" evidence="6">
    <location>
        <begin position="46"/>
        <end position="63"/>
    </location>
</feature>
<dbReference type="PANTHER" id="PTHR45138:SF9">
    <property type="entry name" value="DIGUANYLATE CYCLASE DGCM-RELATED"/>
    <property type="match status" value="1"/>
</dbReference>
<reference evidence="9 11" key="1">
    <citation type="submission" date="2015-05" db="EMBL/GenBank/DDBJ databases">
        <title>Genome sequences of Pluralibacter gergoviae.</title>
        <authorList>
            <person name="Greninger A.L."/>
            <person name="Miller S."/>
        </authorList>
    </citation>
    <scope>NUCLEOTIDE SEQUENCE [LARGE SCALE GENOMIC DNA]</scope>
    <source>
        <strain evidence="9 11">JS81F13</strain>
    </source>
</reference>
<evidence type="ECO:0000256" key="4">
    <source>
        <dbReference type="ARBA" id="ARBA00023134"/>
    </source>
</evidence>
<dbReference type="PATRIC" id="fig|61647.14.peg.737"/>
<organism evidence="9 11">
    <name type="scientific">Pluralibacter gergoviae</name>
    <name type="common">Enterobacter gergoviae</name>
    <dbReference type="NCBI Taxonomy" id="61647"/>
    <lineage>
        <taxon>Bacteria</taxon>
        <taxon>Pseudomonadati</taxon>
        <taxon>Pseudomonadota</taxon>
        <taxon>Gammaproteobacteria</taxon>
        <taxon>Enterobacterales</taxon>
        <taxon>Enterobacteriaceae</taxon>
        <taxon>Pluralibacter</taxon>
    </lineage>
</organism>
<evidence type="ECO:0000256" key="3">
    <source>
        <dbReference type="ARBA" id="ARBA00012528"/>
    </source>
</evidence>
<dbReference type="PROSITE" id="PS50887">
    <property type="entry name" value="GGDEF"/>
    <property type="match status" value="1"/>
</dbReference>
<dbReference type="eggNOG" id="COG2199">
    <property type="taxonomic scope" value="Bacteria"/>
</dbReference>
<dbReference type="InterPro" id="IPR043128">
    <property type="entry name" value="Rev_trsase/Diguanyl_cyclase"/>
</dbReference>
<dbReference type="InterPro" id="IPR029787">
    <property type="entry name" value="Nucleotide_cyclase"/>
</dbReference>
<gene>
    <name evidence="9" type="ORF">ABW06_12955</name>
    <name evidence="8" type="ORF">QEG54_004713</name>
    <name evidence="10" type="ORF">RBJ30_24020</name>
</gene>
<dbReference type="InterPro" id="IPR000160">
    <property type="entry name" value="GGDEF_dom"/>
</dbReference>
<dbReference type="EMBL" id="LDZF01000012">
    <property type="protein sequence ID" value="KMK13212.1"/>
    <property type="molecule type" value="Genomic_DNA"/>
</dbReference>
<dbReference type="STRING" id="61647.LG71_16790"/>
<evidence type="ECO:0000256" key="1">
    <source>
        <dbReference type="ARBA" id="ARBA00001946"/>
    </source>
</evidence>
<reference evidence="10" key="2">
    <citation type="submission" date="2023-08" db="EMBL/GenBank/DDBJ databases">
        <title>WGS of pathogenic bacterial species, Los Angeles County Public Health Laboratories.</title>
        <authorList>
            <person name="Garrigues J.M."/>
            <person name="Green N.M."/>
        </authorList>
    </citation>
    <scope>NUCLEOTIDE SEQUENCE</scope>
    <source>
        <strain evidence="10">LACPHL-BACT-2023-00068</strain>
    </source>
</reference>
<feature type="transmembrane region" description="Helical" evidence="6">
    <location>
        <begin position="93"/>
        <end position="111"/>
    </location>
</feature>
<feature type="transmembrane region" description="Helical" evidence="6">
    <location>
        <begin position="163"/>
        <end position="183"/>
    </location>
</feature>
<dbReference type="GO" id="GO:1902201">
    <property type="term" value="P:negative regulation of bacterial-type flagellum-dependent cell motility"/>
    <property type="evidence" value="ECO:0007669"/>
    <property type="project" value="TreeGrafter"/>
</dbReference>
<dbReference type="OrthoDB" id="9812260at2"/>
<dbReference type="GO" id="GO:0005886">
    <property type="term" value="C:plasma membrane"/>
    <property type="evidence" value="ECO:0007669"/>
    <property type="project" value="TreeGrafter"/>
</dbReference>
<accession>A0A089R4D5</accession>
<dbReference type="KEGG" id="pge:LG71_16790"/>
<dbReference type="PANTHER" id="PTHR45138">
    <property type="entry name" value="REGULATORY COMPONENTS OF SENSORY TRANSDUCTION SYSTEM"/>
    <property type="match status" value="1"/>
</dbReference>
<evidence type="ECO:0000259" key="7">
    <source>
        <dbReference type="PROSITE" id="PS50887"/>
    </source>
</evidence>
<keyword evidence="10" id="KW-0808">Transferase</keyword>
<dbReference type="GO" id="GO:0043709">
    <property type="term" value="P:cell adhesion involved in single-species biofilm formation"/>
    <property type="evidence" value="ECO:0007669"/>
    <property type="project" value="TreeGrafter"/>
</dbReference>
<comment type="catalytic activity">
    <reaction evidence="5">
        <text>2 GTP = 3',3'-c-di-GMP + 2 diphosphate</text>
        <dbReference type="Rhea" id="RHEA:24898"/>
        <dbReference type="ChEBI" id="CHEBI:33019"/>
        <dbReference type="ChEBI" id="CHEBI:37565"/>
        <dbReference type="ChEBI" id="CHEBI:58805"/>
        <dbReference type="EC" id="2.7.7.65"/>
    </reaction>
</comment>
<dbReference type="SMART" id="SM00267">
    <property type="entry name" value="GGDEF"/>
    <property type="match status" value="1"/>
</dbReference>
<evidence type="ECO:0000256" key="5">
    <source>
        <dbReference type="ARBA" id="ARBA00034247"/>
    </source>
</evidence>
<keyword evidence="4" id="KW-0342">GTP-binding</keyword>
<proteinExistence type="predicted"/>
<dbReference type="Pfam" id="PF00990">
    <property type="entry name" value="GGDEF"/>
    <property type="match status" value="1"/>
</dbReference>
<keyword evidence="10" id="KW-0548">Nucleotidyltransferase</keyword>
<feature type="transmembrane region" description="Helical" evidence="6">
    <location>
        <begin position="132"/>
        <end position="151"/>
    </location>
</feature>
<dbReference type="GeneID" id="61385005"/>
<reference evidence="8" key="3">
    <citation type="submission" date="2024-02" db="EMBL/GenBank/DDBJ databases">
        <authorList>
            <consortium name="Clinical and Environmental Microbiology Branch: Whole genome sequencing antimicrobial resistance pathogens in the healthcare setting"/>
        </authorList>
    </citation>
    <scope>NUCLEOTIDE SEQUENCE</scope>
    <source>
        <strain evidence="8">2021DK-00143</strain>
    </source>
</reference>
<dbReference type="GO" id="GO:0052621">
    <property type="term" value="F:diguanylate cyclase activity"/>
    <property type="evidence" value="ECO:0007669"/>
    <property type="project" value="UniProtKB-EC"/>
</dbReference>
<dbReference type="EMBL" id="JAVDNV010000024">
    <property type="protein sequence ID" value="MDQ2312134.1"/>
    <property type="molecule type" value="Genomic_DNA"/>
</dbReference>
<evidence type="ECO:0000313" key="11">
    <source>
        <dbReference type="Proteomes" id="UP000036196"/>
    </source>
</evidence>
<evidence type="ECO:0000313" key="10">
    <source>
        <dbReference type="EMBL" id="MDQ2312134.1"/>
    </source>
</evidence>
<dbReference type="InterPro" id="IPR050469">
    <property type="entry name" value="Diguanylate_Cyclase"/>
</dbReference>
<feature type="transmembrane region" description="Helical" evidence="6">
    <location>
        <begin position="231"/>
        <end position="260"/>
    </location>
</feature>
<dbReference type="NCBIfam" id="TIGR00254">
    <property type="entry name" value="GGDEF"/>
    <property type="match status" value="1"/>
</dbReference>
<keyword evidence="6" id="KW-0812">Transmembrane</keyword>
<keyword evidence="4" id="KW-0547">Nucleotide-binding</keyword>
<dbReference type="GO" id="GO:0005525">
    <property type="term" value="F:GTP binding"/>
    <property type="evidence" value="ECO:0007669"/>
    <property type="project" value="UniProtKB-KW"/>
</dbReference>
<name>A0A089R4D5_PLUGE</name>
<feature type="transmembrane region" description="Helical" evidence="6">
    <location>
        <begin position="195"/>
        <end position="219"/>
    </location>
</feature>
<evidence type="ECO:0000256" key="2">
    <source>
        <dbReference type="ARBA" id="ARBA00004665"/>
    </source>
</evidence>
<keyword evidence="11" id="KW-1185">Reference proteome</keyword>
<dbReference type="SUPFAM" id="SSF55073">
    <property type="entry name" value="Nucleotide cyclase"/>
    <property type="match status" value="1"/>
</dbReference>
<dbReference type="Gene3D" id="3.30.70.270">
    <property type="match status" value="1"/>
</dbReference>
<dbReference type="AlphaFoldDB" id="A0A089R4D5"/>
<evidence type="ECO:0000313" key="8">
    <source>
        <dbReference type="EMBL" id="EML1473898.1"/>
    </source>
</evidence>
<dbReference type="EC" id="2.7.7.65" evidence="3"/>
<dbReference type="Proteomes" id="UP001236270">
    <property type="component" value="Unassembled WGS sequence"/>
</dbReference>
<comment type="cofactor">
    <cofactor evidence="1">
        <name>Mg(2+)</name>
        <dbReference type="ChEBI" id="CHEBI:18420"/>
    </cofactor>
</comment>
<dbReference type="CDD" id="cd01949">
    <property type="entry name" value="GGDEF"/>
    <property type="match status" value="1"/>
</dbReference>
<feature type="transmembrane region" description="Helical" evidence="6">
    <location>
        <begin position="70"/>
        <end position="87"/>
    </location>
</feature>
<evidence type="ECO:0000313" key="9">
    <source>
        <dbReference type="EMBL" id="KMK13212.1"/>
    </source>
</evidence>
<feature type="domain" description="GGDEF" evidence="7">
    <location>
        <begin position="332"/>
        <end position="469"/>
    </location>
</feature>
<keyword evidence="6" id="KW-1133">Transmembrane helix</keyword>
<dbReference type="Proteomes" id="UP000036196">
    <property type="component" value="Unassembled WGS sequence"/>
</dbReference>
<protein>
    <recommendedName>
        <fullName evidence="3">diguanylate cyclase</fullName>
        <ecNumber evidence="3">2.7.7.65</ecNumber>
    </recommendedName>
</protein>
<feature type="transmembrane region" description="Helical" evidence="6">
    <location>
        <begin position="272"/>
        <end position="293"/>
    </location>
</feature>
<comment type="pathway">
    <text evidence="2">Purine metabolism; 3',5'-cyclic di-GMP biosynthesis.</text>
</comment>
<dbReference type="RefSeq" id="WP_043083959.1">
    <property type="nucleotide sequence ID" value="NZ_CACVCI010000001.1"/>
</dbReference>